<keyword evidence="3" id="KW-1185">Reference proteome</keyword>
<feature type="compositionally biased region" description="Basic and acidic residues" evidence="1">
    <location>
        <begin position="47"/>
        <end position="57"/>
    </location>
</feature>
<reference evidence="2 3" key="1">
    <citation type="submission" date="2014-11" db="EMBL/GenBank/DDBJ databases">
        <authorList>
            <person name="Zhu J."/>
            <person name="Qi W."/>
            <person name="Song R."/>
        </authorList>
    </citation>
    <scope>NUCLEOTIDE SEQUENCE [LARGE SCALE GENOMIC DNA]</scope>
</reference>
<dbReference type="Proteomes" id="UP000041254">
    <property type="component" value="Unassembled WGS sequence"/>
</dbReference>
<protein>
    <submittedName>
        <fullName evidence="2">Uncharacterized protein</fullName>
    </submittedName>
</protein>
<sequence>MAKRTRLLVDLNQSSEEAALASNLAKRLRLEQYTDVSSAVPPSAHMQQDEEAMRTNGDEATDDAPTPLYRTDGVDRTSSLFSQRSEEGSGDAAMTDAAEDDRRQSRAIIPHSSSRSMESLIAEVENEESLKECLMSRPGPSSMRPRAPLPGPLHEQLHRAFQAALKKGSGEGYEMLQIIPYTPPEEVLAGRATNGNNGNKRDADMETELPSDAFNWGDMPMRSNSSEERQQQPIRRRVSRDRLLPPQPTLPPLPVDPLPAAILSPPSIAIPLPPAPVAAPSSPPLPPMSPGALAGSFVFPSVPPVIIAPPQAPQRQQQGPSCGPGGEGFAGPAFGQVTVAAPRSLYGDREEMRRSASGEVARGMSVDDME</sequence>
<evidence type="ECO:0000256" key="1">
    <source>
        <dbReference type="SAM" id="MobiDB-lite"/>
    </source>
</evidence>
<feature type="region of interest" description="Disordered" evidence="1">
    <location>
        <begin position="308"/>
        <end position="370"/>
    </location>
</feature>
<dbReference type="AlphaFoldDB" id="A0A0G4FJ10"/>
<feature type="compositionally biased region" description="Basic and acidic residues" evidence="1">
    <location>
        <begin position="346"/>
        <end position="356"/>
    </location>
</feature>
<organism evidence="2 3">
    <name type="scientific">Vitrella brassicaformis (strain CCMP3155)</name>
    <dbReference type="NCBI Taxonomy" id="1169540"/>
    <lineage>
        <taxon>Eukaryota</taxon>
        <taxon>Sar</taxon>
        <taxon>Alveolata</taxon>
        <taxon>Colpodellida</taxon>
        <taxon>Vitrellaceae</taxon>
        <taxon>Vitrella</taxon>
    </lineage>
</organism>
<feature type="region of interest" description="Disordered" evidence="1">
    <location>
        <begin position="35"/>
        <end position="117"/>
    </location>
</feature>
<proteinExistence type="predicted"/>
<accession>A0A0G4FJ10</accession>
<name>A0A0G4FJ10_VITBC</name>
<evidence type="ECO:0000313" key="3">
    <source>
        <dbReference type="Proteomes" id="UP000041254"/>
    </source>
</evidence>
<dbReference type="EMBL" id="CDMY01000447">
    <property type="protein sequence ID" value="CEM13704.1"/>
    <property type="molecule type" value="Genomic_DNA"/>
</dbReference>
<feature type="region of interest" description="Disordered" evidence="1">
    <location>
        <begin position="193"/>
        <end position="252"/>
    </location>
</feature>
<gene>
    <name evidence="2" type="ORF">Vbra_15535</name>
</gene>
<dbReference type="InParanoid" id="A0A0G4FJ10"/>
<dbReference type="VEuPathDB" id="CryptoDB:Vbra_15535"/>
<evidence type="ECO:0000313" key="2">
    <source>
        <dbReference type="EMBL" id="CEM13704.1"/>
    </source>
</evidence>